<dbReference type="Gene3D" id="3.30.300.20">
    <property type="match status" value="1"/>
</dbReference>
<dbReference type="Pfam" id="PF02566">
    <property type="entry name" value="OsmC"/>
    <property type="match status" value="1"/>
</dbReference>
<name>A0A266Q5G7_9GAMM</name>
<sequence>MISLQKDQTGIYRQRISVNSHEFFADVGTDVGGENSAPDPHDLLDSSLAACTAITLTMFAKRRGIPLESINIDVARDSSKEKSGEYNLALNIHFVGSLSDEQKQQLLGIIEKCPIHKLLSHASINITTQHQS</sequence>
<organism evidence="1 2">
    <name type="scientific">Cellvibrio mixtus</name>
    <dbReference type="NCBI Taxonomy" id="39650"/>
    <lineage>
        <taxon>Bacteria</taxon>
        <taxon>Pseudomonadati</taxon>
        <taxon>Pseudomonadota</taxon>
        <taxon>Gammaproteobacteria</taxon>
        <taxon>Cellvibrionales</taxon>
        <taxon>Cellvibrionaceae</taxon>
        <taxon>Cellvibrio</taxon>
    </lineage>
</organism>
<dbReference type="AlphaFoldDB" id="A0A266Q5G7"/>
<dbReference type="Proteomes" id="UP000216101">
    <property type="component" value="Unassembled WGS sequence"/>
</dbReference>
<dbReference type="STRING" id="1209072.GCA_000766945_00927"/>
<protein>
    <submittedName>
        <fullName evidence="1">Peroxiredoxin</fullName>
    </submittedName>
</protein>
<dbReference type="SUPFAM" id="SSF82784">
    <property type="entry name" value="OsmC-like"/>
    <property type="match status" value="1"/>
</dbReference>
<dbReference type="InterPro" id="IPR003718">
    <property type="entry name" value="OsmC/Ohr_fam"/>
</dbReference>
<accession>A0A266Q5G7</accession>
<dbReference type="PANTHER" id="PTHR39624:SF2">
    <property type="entry name" value="OSMC-LIKE PROTEIN"/>
    <property type="match status" value="1"/>
</dbReference>
<dbReference type="PANTHER" id="PTHR39624">
    <property type="entry name" value="PROTEIN INVOLVED IN RIMO-MEDIATED BETA-METHYLTHIOLATION OF RIBOSOMAL PROTEIN S12 YCAO"/>
    <property type="match status" value="1"/>
</dbReference>
<proteinExistence type="predicted"/>
<dbReference type="EMBL" id="NHNI01000002">
    <property type="protein sequence ID" value="OZY85124.1"/>
    <property type="molecule type" value="Genomic_DNA"/>
</dbReference>
<evidence type="ECO:0000313" key="1">
    <source>
        <dbReference type="EMBL" id="OZY85124.1"/>
    </source>
</evidence>
<evidence type="ECO:0000313" key="2">
    <source>
        <dbReference type="Proteomes" id="UP000216101"/>
    </source>
</evidence>
<dbReference type="InterPro" id="IPR036102">
    <property type="entry name" value="OsmC/Ohrsf"/>
</dbReference>
<gene>
    <name evidence="1" type="ORF">CBP51_18500</name>
</gene>
<reference evidence="2" key="1">
    <citation type="submission" date="2017-05" db="EMBL/GenBank/DDBJ databases">
        <authorList>
            <person name="Barney B.M."/>
        </authorList>
    </citation>
    <scope>NUCLEOTIDE SEQUENCE [LARGE SCALE GENOMIC DNA]</scope>
    <source>
        <strain evidence="2">PSBB022</strain>
    </source>
</reference>
<keyword evidence="2" id="KW-1185">Reference proteome</keyword>
<dbReference type="RefSeq" id="WP_094986037.1">
    <property type="nucleotide sequence ID" value="NZ_NHNI01000002.1"/>
</dbReference>
<comment type="caution">
    <text evidence="1">The sequence shown here is derived from an EMBL/GenBank/DDBJ whole genome shotgun (WGS) entry which is preliminary data.</text>
</comment>
<dbReference type="InterPro" id="IPR015946">
    <property type="entry name" value="KH_dom-like_a/b"/>
</dbReference>